<dbReference type="KEGG" id="mpk:VL20_640"/>
<dbReference type="PATRIC" id="fig|1638788.3.peg.643"/>
<gene>
    <name evidence="1" type="ORF">VL20_640</name>
</gene>
<evidence type="ECO:0000313" key="2">
    <source>
        <dbReference type="Proteomes" id="UP000068167"/>
    </source>
</evidence>
<reference evidence="1 2" key="1">
    <citation type="journal article" date="2016" name="Stand. Genomic Sci.">
        <title>Complete genome sequence and genomic characterization of Microcystis panniformis FACHB 1757 by third-generation sequencing.</title>
        <authorList>
            <person name="Zhang J.Y."/>
            <person name="Guan R."/>
            <person name="Zhang H.J."/>
            <person name="Li H."/>
            <person name="Xiao P."/>
            <person name="Yu G.L."/>
            <person name="Du L."/>
            <person name="Cao D.M."/>
            <person name="Zhu B.C."/>
            <person name="Li R.H."/>
            <person name="Lu Z.H."/>
        </authorList>
    </citation>
    <scope>NUCLEOTIDE SEQUENCE [LARGE SCALE GENOMIC DNA]</scope>
    <source>
        <strain evidence="1 2">FACHB-1757</strain>
    </source>
</reference>
<accession>A0A0K1RVM0</accession>
<evidence type="ECO:0000313" key="1">
    <source>
        <dbReference type="EMBL" id="AKV65855.1"/>
    </source>
</evidence>
<organism evidence="1 2">
    <name type="scientific">Microcystis panniformis FACHB-1757</name>
    <dbReference type="NCBI Taxonomy" id="1638788"/>
    <lineage>
        <taxon>Bacteria</taxon>
        <taxon>Bacillati</taxon>
        <taxon>Cyanobacteriota</taxon>
        <taxon>Cyanophyceae</taxon>
        <taxon>Oscillatoriophycideae</taxon>
        <taxon>Chroococcales</taxon>
        <taxon>Microcystaceae</taxon>
        <taxon>Microcystis</taxon>
    </lineage>
</organism>
<sequence>MPILSLDLRQQSDIFPDLRGLRGSIQEPEAANTKILFI</sequence>
<proteinExistence type="predicted"/>
<dbReference type="Proteomes" id="UP000068167">
    <property type="component" value="Chromosome"/>
</dbReference>
<name>A0A0K1RVM0_9CHRO</name>
<dbReference type="AlphaFoldDB" id="A0A0K1RVM0"/>
<dbReference type="EMBL" id="CP011339">
    <property type="protein sequence ID" value="AKV65855.1"/>
    <property type="molecule type" value="Genomic_DNA"/>
</dbReference>
<keyword evidence="2" id="KW-1185">Reference proteome</keyword>
<protein>
    <submittedName>
        <fullName evidence="1">Uncharacterized protein</fullName>
    </submittedName>
</protein>